<evidence type="ECO:0000313" key="4">
    <source>
        <dbReference type="Proteomes" id="UP000185210"/>
    </source>
</evidence>
<reference evidence="3 4" key="1">
    <citation type="submission" date="2016-11" db="EMBL/GenBank/DDBJ databases">
        <authorList>
            <consortium name="Pathogen Informatics"/>
        </authorList>
    </citation>
    <scope>NUCLEOTIDE SEQUENCE [LARGE SCALE GENOMIC DNA]</scope>
    <source>
        <strain evidence="3 4">104</strain>
    </source>
</reference>
<protein>
    <submittedName>
        <fullName evidence="3">Transcriptional regulator</fullName>
    </submittedName>
</protein>
<gene>
    <name evidence="3" type="ORF">SAMEA2070301_03113</name>
</gene>
<dbReference type="Proteomes" id="UP000185210">
    <property type="component" value="Unassembled WGS sequence"/>
</dbReference>
<dbReference type="InterPro" id="IPR045745">
    <property type="entry name" value="HTH_58_Actinobacteria-type"/>
</dbReference>
<accession>A0AB38D0E0</accession>
<proteinExistence type="predicted"/>
<evidence type="ECO:0000256" key="1">
    <source>
        <dbReference type="SAM" id="MobiDB-lite"/>
    </source>
</evidence>
<evidence type="ECO:0000313" key="3">
    <source>
        <dbReference type="EMBL" id="SIB17689.1"/>
    </source>
</evidence>
<organism evidence="3 4">
    <name type="scientific">Mycobacteroides abscessus subsp. abscessus</name>
    <dbReference type="NCBI Taxonomy" id="1185650"/>
    <lineage>
        <taxon>Bacteria</taxon>
        <taxon>Bacillati</taxon>
        <taxon>Actinomycetota</taxon>
        <taxon>Actinomycetes</taxon>
        <taxon>Mycobacteriales</taxon>
        <taxon>Mycobacteriaceae</taxon>
        <taxon>Mycobacteroides</taxon>
        <taxon>Mycobacteroides abscessus</taxon>
    </lineage>
</organism>
<dbReference type="EMBL" id="FSHM01000004">
    <property type="protein sequence ID" value="SIB17689.1"/>
    <property type="molecule type" value="Genomic_DNA"/>
</dbReference>
<dbReference type="AlphaFoldDB" id="A0AB38D0E0"/>
<feature type="domain" description="Helix-turn-helix" evidence="2">
    <location>
        <begin position="4"/>
        <end position="57"/>
    </location>
</feature>
<feature type="region of interest" description="Disordered" evidence="1">
    <location>
        <begin position="47"/>
        <end position="82"/>
    </location>
</feature>
<dbReference type="RefSeq" id="WP_074292906.1">
    <property type="nucleotide sequence ID" value="NZ_FSFF01000001.1"/>
</dbReference>
<name>A0AB38D0E0_9MYCO</name>
<sequence>MKTHGDERARERAALKAEYEAGASIRALATAGGHSYGYVRDALTQSGTQLRGRGGANNRNPIPIAPEKAYRRQRAAQPTPEQ</sequence>
<dbReference type="Pfam" id="PF19575">
    <property type="entry name" value="HTH_58"/>
    <property type="match status" value="1"/>
</dbReference>
<evidence type="ECO:0000259" key="2">
    <source>
        <dbReference type="Pfam" id="PF19575"/>
    </source>
</evidence>
<comment type="caution">
    <text evidence="3">The sequence shown here is derived from an EMBL/GenBank/DDBJ whole genome shotgun (WGS) entry which is preliminary data.</text>
</comment>